<dbReference type="Pfam" id="PF08447">
    <property type="entry name" value="PAS_3"/>
    <property type="match status" value="1"/>
</dbReference>
<dbReference type="Gene3D" id="1.10.3210.10">
    <property type="entry name" value="Hypothetical protein af1432"/>
    <property type="match status" value="1"/>
</dbReference>
<gene>
    <name evidence="3" type="ORF">H171_0940</name>
</gene>
<dbReference type="InterPro" id="IPR000700">
    <property type="entry name" value="PAS-assoc_C"/>
</dbReference>
<dbReference type="PROSITE" id="PS51832">
    <property type="entry name" value="HD_GYP"/>
    <property type="match status" value="1"/>
</dbReference>
<dbReference type="PANTHER" id="PTHR45228">
    <property type="entry name" value="CYCLIC DI-GMP PHOSPHODIESTERASE TM_0186-RELATED"/>
    <property type="match status" value="1"/>
</dbReference>
<dbReference type="PANTHER" id="PTHR45228:SF5">
    <property type="entry name" value="CYCLIC DI-GMP PHOSPHODIESTERASE VC_1348-RELATED"/>
    <property type="match status" value="1"/>
</dbReference>
<protein>
    <submittedName>
        <fullName evidence="3">Putative two-component system response regulator</fullName>
    </submittedName>
</protein>
<dbReference type="InterPro" id="IPR003607">
    <property type="entry name" value="HD/PDEase_dom"/>
</dbReference>
<dbReference type="InterPro" id="IPR037522">
    <property type="entry name" value="HD_GYP_dom"/>
</dbReference>
<dbReference type="InterPro" id="IPR013655">
    <property type="entry name" value="PAS_fold_3"/>
</dbReference>
<dbReference type="PROSITE" id="PS50113">
    <property type="entry name" value="PAC"/>
    <property type="match status" value="1"/>
</dbReference>
<feature type="domain" description="PAC" evidence="1">
    <location>
        <begin position="142"/>
        <end position="194"/>
    </location>
</feature>
<dbReference type="InterPro" id="IPR035965">
    <property type="entry name" value="PAS-like_dom_sf"/>
</dbReference>
<sequence>MRRTDAALLGQRIGLERSGSDEYVKAMLDHFVKQVDNQTYTKLVSEIMERYVDVSKQLEIKSRELEKSDASRREAQEIALIGNWELSLCTKKLWWSDTMYRILETDQSVEPDLMVYFQKVYPDDKKLVNQIYHDMQSGMVPAEYRYRLLMEGDRIKWVQIRFVGSKDSNGMLAKVHGTIQDITSTKAIEEKLEEYNHHLEDLVQKKVAEVSASQMATIHALVKLSESRDDETGEHIVRTSQYCRLLAEKLWEMGAHKKEIDRAFIDGITQASPLHDIGKVGIPDGVLLKPGKLTPEEFEIMKTHTTIGYQTLASIEKKDTGSAFIKVGKEITLCHHEKWDGSGYPKGFKREEIPISARIMALADVYDALRSKRVYKESFSHEKSLGIITQGRGSHFDPLLVDLFLEHDSSFREIFDGTLTGKE</sequence>
<dbReference type="SMART" id="SM00471">
    <property type="entry name" value="HDc"/>
    <property type="match status" value="1"/>
</dbReference>
<dbReference type="OrthoDB" id="9804747at2"/>
<dbReference type="CDD" id="cd00077">
    <property type="entry name" value="HDc"/>
    <property type="match status" value="1"/>
</dbReference>
<dbReference type="EMBL" id="PGET01000001">
    <property type="protein sequence ID" value="PJJ27471.1"/>
    <property type="molecule type" value="Genomic_DNA"/>
</dbReference>
<dbReference type="Pfam" id="PF13487">
    <property type="entry name" value="HD_5"/>
    <property type="match status" value="1"/>
</dbReference>
<evidence type="ECO:0000313" key="4">
    <source>
        <dbReference type="Proteomes" id="UP000231092"/>
    </source>
</evidence>
<dbReference type="RefSeq" id="WP_100304108.1">
    <property type="nucleotide sequence ID" value="NZ_PGET01000001.1"/>
</dbReference>
<dbReference type="Proteomes" id="UP000231092">
    <property type="component" value="Unassembled WGS sequence"/>
</dbReference>
<evidence type="ECO:0000313" key="3">
    <source>
        <dbReference type="EMBL" id="PJJ27471.1"/>
    </source>
</evidence>
<evidence type="ECO:0000259" key="2">
    <source>
        <dbReference type="PROSITE" id="PS51832"/>
    </source>
</evidence>
<feature type="domain" description="HD-GYP" evidence="2">
    <location>
        <begin position="210"/>
        <end position="420"/>
    </location>
</feature>
<organism evidence="3 4">
    <name type="scientific">[Clostridium] celerecrescens 18A</name>
    <dbReference type="NCBI Taxonomy" id="1286362"/>
    <lineage>
        <taxon>Bacteria</taxon>
        <taxon>Bacillati</taxon>
        <taxon>Bacillota</taxon>
        <taxon>Clostridia</taxon>
        <taxon>Lachnospirales</taxon>
        <taxon>Lachnospiraceae</taxon>
        <taxon>Lacrimispora</taxon>
    </lineage>
</organism>
<accession>A0A2M8Z206</accession>
<comment type="caution">
    <text evidence="3">The sequence shown here is derived from an EMBL/GenBank/DDBJ whole genome shotgun (WGS) entry which is preliminary data.</text>
</comment>
<dbReference type="AlphaFoldDB" id="A0A2M8Z206"/>
<dbReference type="Gene3D" id="3.30.450.20">
    <property type="entry name" value="PAS domain"/>
    <property type="match status" value="1"/>
</dbReference>
<evidence type="ECO:0000259" key="1">
    <source>
        <dbReference type="PROSITE" id="PS50113"/>
    </source>
</evidence>
<dbReference type="SUPFAM" id="SSF55785">
    <property type="entry name" value="PYP-like sensor domain (PAS domain)"/>
    <property type="match status" value="1"/>
</dbReference>
<proteinExistence type="predicted"/>
<dbReference type="InterPro" id="IPR052020">
    <property type="entry name" value="Cyclic_di-GMP/3'3'-cGAMP_PDE"/>
</dbReference>
<name>A0A2M8Z206_9FIRM</name>
<reference evidence="3 4" key="1">
    <citation type="submission" date="2017-11" db="EMBL/GenBank/DDBJ databases">
        <title>Understudied soil microbes with underappreciated capabilities: Untangling the Clostridium saccharolyticum group.</title>
        <authorList>
            <person name="Leschine S."/>
        </authorList>
    </citation>
    <scope>NUCLEOTIDE SEQUENCE [LARGE SCALE GENOMIC DNA]</scope>
    <source>
        <strain evidence="3 4">18A</strain>
    </source>
</reference>
<dbReference type="SUPFAM" id="SSF109604">
    <property type="entry name" value="HD-domain/PDEase-like"/>
    <property type="match status" value="1"/>
</dbReference>